<proteinExistence type="predicted"/>
<organism evidence="2 3">
    <name type="scientific">Dibothriocephalus latus</name>
    <name type="common">Fish tapeworm</name>
    <name type="synonym">Diphyllobothrium latum</name>
    <dbReference type="NCBI Taxonomy" id="60516"/>
    <lineage>
        <taxon>Eukaryota</taxon>
        <taxon>Metazoa</taxon>
        <taxon>Spiralia</taxon>
        <taxon>Lophotrochozoa</taxon>
        <taxon>Platyhelminthes</taxon>
        <taxon>Cestoda</taxon>
        <taxon>Eucestoda</taxon>
        <taxon>Diphyllobothriidea</taxon>
        <taxon>Diphyllobothriidae</taxon>
        <taxon>Dibothriocephalus</taxon>
    </lineage>
</organism>
<dbReference type="EMBL" id="UYRU01044244">
    <property type="protein sequence ID" value="VDK85889.1"/>
    <property type="molecule type" value="Genomic_DNA"/>
</dbReference>
<feature type="region of interest" description="Disordered" evidence="1">
    <location>
        <begin position="25"/>
        <end position="44"/>
    </location>
</feature>
<gene>
    <name evidence="2" type="ORF">DILT_LOCUS3776</name>
</gene>
<evidence type="ECO:0000313" key="3">
    <source>
        <dbReference type="Proteomes" id="UP000281553"/>
    </source>
</evidence>
<name>A0A3P6TR77_DIBLA</name>
<dbReference type="Proteomes" id="UP000281553">
    <property type="component" value="Unassembled WGS sequence"/>
</dbReference>
<dbReference type="OrthoDB" id="6263085at2759"/>
<protein>
    <submittedName>
        <fullName evidence="2">Uncharacterized protein</fullName>
    </submittedName>
</protein>
<evidence type="ECO:0000313" key="2">
    <source>
        <dbReference type="EMBL" id="VDK85889.1"/>
    </source>
</evidence>
<dbReference type="AlphaFoldDB" id="A0A3P6TR77"/>
<keyword evidence="3" id="KW-1185">Reference proteome</keyword>
<evidence type="ECO:0000256" key="1">
    <source>
        <dbReference type="SAM" id="MobiDB-lite"/>
    </source>
</evidence>
<reference evidence="2 3" key="1">
    <citation type="submission" date="2018-11" db="EMBL/GenBank/DDBJ databases">
        <authorList>
            <consortium name="Pathogen Informatics"/>
        </authorList>
    </citation>
    <scope>NUCLEOTIDE SEQUENCE [LARGE SCALE GENOMIC DNA]</scope>
</reference>
<sequence>MVNGVYNMEAGGQWHISGILPEKASMNNIVDQPPPPPQPQRLQHSTAKVDPFLGDVDVGGGTKGSLADGVRVPDSLPLLSEPQPALPPNLRESVRFHQFDL</sequence>
<accession>A0A3P6TR77</accession>